<protein>
    <recommendedName>
        <fullName evidence="7">C-type lectin domain-containing protein</fullName>
    </recommendedName>
</protein>
<feature type="compositionally biased region" description="Polar residues" evidence="6">
    <location>
        <begin position="796"/>
        <end position="805"/>
    </location>
</feature>
<comment type="subcellular location">
    <subcellularLocation>
        <location evidence="1">Secreted</location>
    </subcellularLocation>
</comment>
<keyword evidence="2" id="KW-0964">Secreted</keyword>
<dbReference type="STRING" id="37546.A0A1B0FB62"/>
<reference evidence="8" key="1">
    <citation type="submission" date="2020-05" db="UniProtKB">
        <authorList>
            <consortium name="EnsemblMetazoa"/>
        </authorList>
    </citation>
    <scope>IDENTIFICATION</scope>
    <source>
        <strain evidence="8">Yale</strain>
    </source>
</reference>
<evidence type="ECO:0000256" key="5">
    <source>
        <dbReference type="ARBA" id="ARBA00023157"/>
    </source>
</evidence>
<dbReference type="InterPro" id="IPR018378">
    <property type="entry name" value="C-type_lectin_CS"/>
</dbReference>
<dbReference type="Pfam" id="PF00059">
    <property type="entry name" value="Lectin_C"/>
    <property type="match status" value="1"/>
</dbReference>
<dbReference type="PROSITE" id="PS00615">
    <property type="entry name" value="C_TYPE_LECTIN_1"/>
    <property type="match status" value="1"/>
</dbReference>
<dbReference type="VEuPathDB" id="VectorBase:GMOY000781"/>
<feature type="region of interest" description="Disordered" evidence="6">
    <location>
        <begin position="753"/>
        <end position="816"/>
    </location>
</feature>
<dbReference type="Pfam" id="PF22576">
    <property type="entry name" value="Bfc"/>
    <property type="match status" value="1"/>
</dbReference>
<dbReference type="AlphaFoldDB" id="A0A1B0FB62"/>
<dbReference type="InterPro" id="IPR054459">
    <property type="entry name" value="Bfc_dom"/>
</dbReference>
<dbReference type="PROSITE" id="PS50041">
    <property type="entry name" value="C_TYPE_LECTIN_2"/>
    <property type="match status" value="1"/>
</dbReference>
<evidence type="ECO:0000256" key="2">
    <source>
        <dbReference type="ARBA" id="ARBA00022525"/>
    </source>
</evidence>
<dbReference type="Proteomes" id="UP000092444">
    <property type="component" value="Unassembled WGS sequence"/>
</dbReference>
<dbReference type="PANTHER" id="PTHR22799:SF1">
    <property type="entry name" value="C-TYPE LECTIN DOMAIN FAMILY 11 MEMBER A"/>
    <property type="match status" value="1"/>
</dbReference>
<dbReference type="GO" id="GO:0008083">
    <property type="term" value="F:growth factor activity"/>
    <property type="evidence" value="ECO:0007669"/>
    <property type="project" value="TreeGrafter"/>
</dbReference>
<keyword evidence="9" id="KW-1185">Reference proteome</keyword>
<feature type="region of interest" description="Disordered" evidence="6">
    <location>
        <begin position="354"/>
        <end position="381"/>
    </location>
</feature>
<evidence type="ECO:0000256" key="3">
    <source>
        <dbReference type="ARBA" id="ARBA00022729"/>
    </source>
</evidence>
<feature type="domain" description="C-type lectin" evidence="7">
    <location>
        <begin position="915"/>
        <end position="1042"/>
    </location>
</feature>
<evidence type="ECO:0000256" key="4">
    <source>
        <dbReference type="ARBA" id="ARBA00022734"/>
    </source>
</evidence>
<dbReference type="InterPro" id="IPR051663">
    <property type="entry name" value="CLec_Tetranectin-domain"/>
</dbReference>
<keyword evidence="5" id="KW-1015">Disulfide bond</keyword>
<feature type="compositionally biased region" description="Low complexity" evidence="6">
    <location>
        <begin position="354"/>
        <end position="373"/>
    </location>
</feature>
<evidence type="ECO:0000256" key="6">
    <source>
        <dbReference type="SAM" id="MobiDB-lite"/>
    </source>
</evidence>
<feature type="region of interest" description="Disordered" evidence="6">
    <location>
        <begin position="257"/>
        <end position="284"/>
    </location>
</feature>
<keyword evidence="4" id="KW-0430">Lectin</keyword>
<evidence type="ECO:0000256" key="1">
    <source>
        <dbReference type="ARBA" id="ARBA00004613"/>
    </source>
</evidence>
<evidence type="ECO:0000259" key="7">
    <source>
        <dbReference type="PROSITE" id="PS50041"/>
    </source>
</evidence>
<dbReference type="EMBL" id="CCAG010023729">
    <property type="status" value="NOT_ANNOTATED_CDS"/>
    <property type="molecule type" value="Genomic_DNA"/>
</dbReference>
<feature type="compositionally biased region" description="Low complexity" evidence="6">
    <location>
        <begin position="257"/>
        <end position="269"/>
    </location>
</feature>
<feature type="compositionally biased region" description="Basic and acidic residues" evidence="6">
    <location>
        <begin position="783"/>
        <end position="795"/>
    </location>
</feature>
<evidence type="ECO:0000313" key="8">
    <source>
        <dbReference type="EnsemblMetazoa" id="GMOY000781-PA"/>
    </source>
</evidence>
<proteinExistence type="predicted"/>
<dbReference type="SMART" id="SM00034">
    <property type="entry name" value="CLECT"/>
    <property type="match status" value="1"/>
</dbReference>
<evidence type="ECO:0000313" key="9">
    <source>
        <dbReference type="Proteomes" id="UP000092444"/>
    </source>
</evidence>
<dbReference type="EnsemblMetazoa" id="GMOY000781-RA">
    <property type="protein sequence ID" value="GMOY000781-PA"/>
    <property type="gene ID" value="GMOY000781"/>
</dbReference>
<dbReference type="EMBL" id="CCAG010023727">
    <property type="status" value="NOT_ANNOTATED_CDS"/>
    <property type="molecule type" value="Genomic_DNA"/>
</dbReference>
<dbReference type="GO" id="GO:0030246">
    <property type="term" value="F:carbohydrate binding"/>
    <property type="evidence" value="ECO:0007669"/>
    <property type="project" value="UniProtKB-KW"/>
</dbReference>
<feature type="compositionally biased region" description="Basic residues" evidence="6">
    <location>
        <begin position="761"/>
        <end position="779"/>
    </location>
</feature>
<dbReference type="InterPro" id="IPR001304">
    <property type="entry name" value="C-type_lectin-like"/>
</dbReference>
<accession>A0A1B0FB62</accession>
<dbReference type="CDD" id="cd00037">
    <property type="entry name" value="CLECT"/>
    <property type="match status" value="1"/>
</dbReference>
<dbReference type="PANTHER" id="PTHR22799">
    <property type="entry name" value="TETRANECTIN-RELATED"/>
    <property type="match status" value="1"/>
</dbReference>
<sequence length="1046" mass="117966">MAQNFLYMFEVVVDDLLVTRPNYCAPEEYPTCCEVSFRNSVFLSICDREFGQCVDPTSPKCGKCCLFSLDAPINDTDKLLIHIYKKKTNKCKFLVGCTDMPIKGLFDKVMESFNIENPKWEDTAKKHITSIPNPHEPKPSEIIDNDCDDDSMGRREQLCPTSELTKRLLPLFNLKGSQTGNVVLIIRLVANGPAIVSSFPFARICQAGCGAKPPNCSPKQCPKSCPDSTTNKCNGADDILPNIGRCCGGNDTAFGASGTSKTGATSSAKESSKDDKCDAPSSSTATYGNKSACGGRKVYKNHKDPCNGCPALEDPCKKEEKKLRCMRYFACNADKGCPCDNVEDDCERGKQKQQACKPPKCNCPESTKKSSGGSKDKDYNKSQACSCDECMDECEAVSEDDRFDPCKVADSSRTNARFVDPTEPDPGPDAYEEFEACLNGSGLIIRVLKDTHQVQNICDGTENFDNAESASDCECPQTNSQNSQCNLNELLQRSDFARNQVKRRTGGHIINHPKLPKIRANIKYSGNDYCCPDSYHVPFSRLKQFCDTQENKVDAYRRRNPCDRGARAPLDSDDNRNCCVQVDRDDIKNALQGVNADTRKKGIEVCYRTCEETDSDVFLVKLGSKHKSQKKKNNIEIELKTPKQPLVLPKQKVTTQTQINEAELDAALTGVCKGKGKGKGKGKESAFELDPTEIARQNQITQQILTHYIERRLFPFSNVKQKVPSIAEILPKAITSTTSPRAISIATSPTYKRGLASSNNTRRKTYGQKLKNSTRRKYNANKIETHDKEEQEIEQRPSQQRLTENINEDEDATEQPATITYSNKYKNQDNHTFYYNNEWSGGRGFLLPYDIEDDVEHDVQEALQSVESEQYDQYYNNDIFQRDPKENEIDGGGDCPNCVDEVHYMNKWTMPLLKLGEKRYYLGIFFKANWFKATQYCRYHGMHLASISSQEENDRLEKYIRDYGLGHEHFWISGTDLADEGNFFWMSTGRPITFTNWNAGEPNNFRYENGEEENCLELWNRDGKGLKWNDSPCSFETYFVCEVQPN</sequence>
<dbReference type="EMBL" id="CCAG010023728">
    <property type="status" value="NOT_ANNOTATED_CDS"/>
    <property type="molecule type" value="Genomic_DNA"/>
</dbReference>
<dbReference type="GO" id="GO:0005615">
    <property type="term" value="C:extracellular space"/>
    <property type="evidence" value="ECO:0007669"/>
    <property type="project" value="TreeGrafter"/>
</dbReference>
<dbReference type="SUPFAM" id="SSF56436">
    <property type="entry name" value="C-type lectin-like"/>
    <property type="match status" value="1"/>
</dbReference>
<organism evidence="8 9">
    <name type="scientific">Glossina morsitans morsitans</name>
    <name type="common">Savannah tsetse fly</name>
    <dbReference type="NCBI Taxonomy" id="37546"/>
    <lineage>
        <taxon>Eukaryota</taxon>
        <taxon>Metazoa</taxon>
        <taxon>Ecdysozoa</taxon>
        <taxon>Arthropoda</taxon>
        <taxon>Hexapoda</taxon>
        <taxon>Insecta</taxon>
        <taxon>Pterygota</taxon>
        <taxon>Neoptera</taxon>
        <taxon>Endopterygota</taxon>
        <taxon>Diptera</taxon>
        <taxon>Brachycera</taxon>
        <taxon>Muscomorpha</taxon>
        <taxon>Hippoboscoidea</taxon>
        <taxon>Glossinidae</taxon>
        <taxon>Glossina</taxon>
    </lineage>
</organism>
<keyword evidence="3" id="KW-0732">Signal</keyword>
<dbReference type="InterPro" id="IPR016186">
    <property type="entry name" value="C-type_lectin-like/link_sf"/>
</dbReference>
<dbReference type="Gene3D" id="3.10.100.10">
    <property type="entry name" value="Mannose-Binding Protein A, subunit A"/>
    <property type="match status" value="1"/>
</dbReference>
<name>A0A1B0FB62_GLOMM</name>
<dbReference type="InterPro" id="IPR016187">
    <property type="entry name" value="CTDL_fold"/>
</dbReference>